<dbReference type="RefSeq" id="WP_200972160.1">
    <property type="nucleotide sequence ID" value="NZ_CP065592.1"/>
</dbReference>
<dbReference type="InterPro" id="IPR047589">
    <property type="entry name" value="DUF11_rpt"/>
</dbReference>
<protein>
    <submittedName>
        <fullName evidence="2">DUF11 domain-containing protein</fullName>
    </submittedName>
</protein>
<accession>A0A7T2GKE1</accession>
<proteinExistence type="predicted"/>
<organism evidence="2 3">
    <name type="scientific">Allosphingosinicella flava</name>
    <dbReference type="NCBI Taxonomy" id="2771430"/>
    <lineage>
        <taxon>Bacteria</taxon>
        <taxon>Pseudomonadati</taxon>
        <taxon>Pseudomonadota</taxon>
        <taxon>Alphaproteobacteria</taxon>
        <taxon>Sphingomonadales</taxon>
        <taxon>Sphingomonadaceae</taxon>
        <taxon>Allosphingosinicella</taxon>
    </lineage>
</organism>
<reference evidence="2 3" key="1">
    <citation type="submission" date="2020-11" db="EMBL/GenBank/DDBJ databases">
        <title>Genome seq and assembly of Sphingosinicella sp.</title>
        <authorList>
            <person name="Chhetri G."/>
        </authorList>
    </citation>
    <scope>NUCLEOTIDE SEQUENCE [LARGE SCALE GENOMIC DNA]</scope>
    <source>
        <strain evidence="2 3">UDD2</strain>
    </source>
</reference>
<sequence>MTRTAQLLGAAGLSAIMAFAAAPAYAEGTSAGTIVTNTVTLNYKVQNVDQNTVTATNTFTVDRKVNLTVTEVGSATTTVTPGETDAYTTFTVTNTSNAPLDLQLAATQLSGGTAAHGGTDTYDVSNLRIFVDTNNNGTLDIGTDQIVSYLDEIAADASRRIFVVGDTALGRVNGDVAGVRLTATAHEAGAANSMGAAVTQTAGANTGGVDTVFADTNADGNTAGDGAHYAGDDFTVGAAALTVTKTSKVISDPVNSTTNPKMIPGAVVEYCIIVANAAGGTTATDIVITDILPAQTAYLPSFGVKANGTVSNGTDCSAGTEDGSFDNGTVTATIASVPGDDARNVLFRVTVN</sequence>
<dbReference type="NCBIfam" id="TIGR01451">
    <property type="entry name" value="B_ant_repeat"/>
    <property type="match status" value="1"/>
</dbReference>
<dbReference type="Proteomes" id="UP000594873">
    <property type="component" value="Chromosome"/>
</dbReference>
<evidence type="ECO:0000313" key="3">
    <source>
        <dbReference type="Proteomes" id="UP000594873"/>
    </source>
</evidence>
<evidence type="ECO:0000313" key="2">
    <source>
        <dbReference type="EMBL" id="QPQ55486.1"/>
    </source>
</evidence>
<keyword evidence="3" id="KW-1185">Reference proteome</keyword>
<evidence type="ECO:0000256" key="1">
    <source>
        <dbReference type="SAM" id="SignalP"/>
    </source>
</evidence>
<dbReference type="AlphaFoldDB" id="A0A7T2GKE1"/>
<dbReference type="EMBL" id="CP065592">
    <property type="protein sequence ID" value="QPQ55486.1"/>
    <property type="molecule type" value="Genomic_DNA"/>
</dbReference>
<feature type="signal peptide" evidence="1">
    <location>
        <begin position="1"/>
        <end position="26"/>
    </location>
</feature>
<dbReference type="KEGG" id="sflv:IC614_02450"/>
<feature type="chain" id="PRO_5032794807" evidence="1">
    <location>
        <begin position="27"/>
        <end position="352"/>
    </location>
</feature>
<name>A0A7T2GKE1_9SPHN</name>
<gene>
    <name evidence="2" type="ORF">IC614_02450</name>
</gene>
<keyword evidence="1" id="KW-0732">Signal</keyword>